<dbReference type="EMBL" id="JAUHJR010000003">
    <property type="protein sequence ID" value="MDN4161778.1"/>
    <property type="molecule type" value="Genomic_DNA"/>
</dbReference>
<keyword evidence="4" id="KW-1185">Reference proteome</keyword>
<gene>
    <name evidence="3" type="ORF">QWY29_10485</name>
</gene>
<sequence length="275" mass="28574">MSDPYSPDNVGRTDVPEAAIRAAADRLVEATREVRPCAPVRDLIGPDDLAAAYAVQSHLVAARRDAGALVVGRKIGATSLAVQQQLGVDQPDFGWLFDDMDLSGADEVPMARLLQPKAEAEVAFVLGADLDEGPLDAAQVRGAVDHAVAALEIVDSRIAGWDISFGDTVADNASSGLYVLGTERRTLDEVEPVDVTMRMTIDGEEVSTGNGAACLGDPLNALAWLARAARAYGEPLRAGQVVLSGALGPMRDVSPGATVVAEISGLGSVTARFSG</sequence>
<keyword evidence="3" id="KW-0378">Hydrolase</keyword>
<name>A0ABT8EUR5_9ACTN</name>
<dbReference type="InterPro" id="IPR011234">
    <property type="entry name" value="Fumarylacetoacetase-like_C"/>
</dbReference>
<evidence type="ECO:0000313" key="3">
    <source>
        <dbReference type="EMBL" id="MDN4161778.1"/>
    </source>
</evidence>
<dbReference type="PANTHER" id="PTHR30143:SF0">
    <property type="entry name" value="2-KETO-4-PENTENOATE HYDRATASE"/>
    <property type="match status" value="1"/>
</dbReference>
<feature type="domain" description="Fumarylacetoacetase-like C-terminal" evidence="2">
    <location>
        <begin position="114"/>
        <end position="273"/>
    </location>
</feature>
<accession>A0ABT8EUR5</accession>
<evidence type="ECO:0000256" key="1">
    <source>
        <dbReference type="ARBA" id="ARBA00023239"/>
    </source>
</evidence>
<protein>
    <submittedName>
        <fullName evidence="3">Fumarylacetoacetate hydrolase family protein</fullName>
    </submittedName>
</protein>
<proteinExistence type="predicted"/>
<comment type="caution">
    <text evidence="3">The sequence shown here is derived from an EMBL/GenBank/DDBJ whole genome shotgun (WGS) entry which is preliminary data.</text>
</comment>
<reference evidence="3" key="1">
    <citation type="submission" date="2023-06" db="EMBL/GenBank/DDBJ databases">
        <title>Draft genome sequence of Nocardioides sp. SOB72.</title>
        <authorList>
            <person name="Zhang G."/>
        </authorList>
    </citation>
    <scope>NUCLEOTIDE SEQUENCE</scope>
    <source>
        <strain evidence="3">SOB72</strain>
    </source>
</reference>
<dbReference type="InterPro" id="IPR036663">
    <property type="entry name" value="Fumarylacetoacetase_C_sf"/>
</dbReference>
<dbReference type="Pfam" id="PF01557">
    <property type="entry name" value="FAA_hydrolase"/>
    <property type="match status" value="1"/>
</dbReference>
<organism evidence="3 4">
    <name type="scientific">Nocardioides abyssi</name>
    <dbReference type="NCBI Taxonomy" id="3058370"/>
    <lineage>
        <taxon>Bacteria</taxon>
        <taxon>Bacillati</taxon>
        <taxon>Actinomycetota</taxon>
        <taxon>Actinomycetes</taxon>
        <taxon>Propionibacteriales</taxon>
        <taxon>Nocardioidaceae</taxon>
        <taxon>Nocardioides</taxon>
    </lineage>
</organism>
<evidence type="ECO:0000259" key="2">
    <source>
        <dbReference type="Pfam" id="PF01557"/>
    </source>
</evidence>
<dbReference type="RefSeq" id="WP_300960689.1">
    <property type="nucleotide sequence ID" value="NZ_JAUHJR010000003.1"/>
</dbReference>
<dbReference type="SUPFAM" id="SSF56529">
    <property type="entry name" value="FAH"/>
    <property type="match status" value="1"/>
</dbReference>
<dbReference type="GO" id="GO:0016787">
    <property type="term" value="F:hydrolase activity"/>
    <property type="evidence" value="ECO:0007669"/>
    <property type="project" value="UniProtKB-KW"/>
</dbReference>
<dbReference type="Gene3D" id="3.90.850.10">
    <property type="entry name" value="Fumarylacetoacetase-like, C-terminal domain"/>
    <property type="match status" value="1"/>
</dbReference>
<evidence type="ECO:0000313" key="4">
    <source>
        <dbReference type="Proteomes" id="UP001168537"/>
    </source>
</evidence>
<dbReference type="PANTHER" id="PTHR30143">
    <property type="entry name" value="ACID HYDRATASE"/>
    <property type="match status" value="1"/>
</dbReference>
<dbReference type="InterPro" id="IPR050772">
    <property type="entry name" value="Hydratase-Decarb/MhpD_sf"/>
</dbReference>
<keyword evidence="1" id="KW-0456">Lyase</keyword>
<dbReference type="Proteomes" id="UP001168537">
    <property type="component" value="Unassembled WGS sequence"/>
</dbReference>